<gene>
    <name evidence="1" type="ORF">JOQ06_006047</name>
</gene>
<dbReference type="AlphaFoldDB" id="A0AAD6BH77"/>
<protein>
    <submittedName>
        <fullName evidence="1">Uncharacterized protein</fullName>
    </submittedName>
</protein>
<organism evidence="1 2">
    <name type="scientific">Pogonophryne albipinna</name>
    <dbReference type="NCBI Taxonomy" id="1090488"/>
    <lineage>
        <taxon>Eukaryota</taxon>
        <taxon>Metazoa</taxon>
        <taxon>Chordata</taxon>
        <taxon>Craniata</taxon>
        <taxon>Vertebrata</taxon>
        <taxon>Euteleostomi</taxon>
        <taxon>Actinopterygii</taxon>
        <taxon>Neopterygii</taxon>
        <taxon>Teleostei</taxon>
        <taxon>Neoteleostei</taxon>
        <taxon>Acanthomorphata</taxon>
        <taxon>Eupercaria</taxon>
        <taxon>Perciformes</taxon>
        <taxon>Notothenioidei</taxon>
        <taxon>Pogonophryne</taxon>
    </lineage>
</organism>
<reference evidence="1" key="1">
    <citation type="submission" date="2022-11" db="EMBL/GenBank/DDBJ databases">
        <title>Chromosome-level genome of Pogonophryne albipinna.</title>
        <authorList>
            <person name="Jo E."/>
        </authorList>
    </citation>
    <scope>NUCLEOTIDE SEQUENCE</scope>
    <source>
        <strain evidence="1">SGF0006</strain>
        <tissue evidence="1">Muscle</tissue>
    </source>
</reference>
<feature type="non-terminal residue" evidence="1">
    <location>
        <position position="1"/>
    </location>
</feature>
<keyword evidence="2" id="KW-1185">Reference proteome</keyword>
<dbReference type="Proteomes" id="UP001219934">
    <property type="component" value="Unassembled WGS sequence"/>
</dbReference>
<dbReference type="EMBL" id="JAPTMU010000005">
    <property type="protein sequence ID" value="KAJ4943547.1"/>
    <property type="molecule type" value="Genomic_DNA"/>
</dbReference>
<evidence type="ECO:0000313" key="2">
    <source>
        <dbReference type="Proteomes" id="UP001219934"/>
    </source>
</evidence>
<comment type="caution">
    <text evidence="1">The sequence shown here is derived from an EMBL/GenBank/DDBJ whole genome shotgun (WGS) entry which is preliminary data.</text>
</comment>
<evidence type="ECO:0000313" key="1">
    <source>
        <dbReference type="EMBL" id="KAJ4943547.1"/>
    </source>
</evidence>
<feature type="non-terminal residue" evidence="1">
    <location>
        <position position="114"/>
    </location>
</feature>
<sequence length="114" mass="12839">DSFQRIQSHLSALGLVLNTTKTKIMWFGRSGASQTGTIVTADGRDLEIMTVLPLLDYGDTIYRSACKGALDHLDVLYHSAICFATNAPYRTHHCDLYSLANWPSLETRRNIHWL</sequence>
<proteinExistence type="predicted"/>
<name>A0AAD6BH77_9TELE</name>
<accession>A0AAD6BH77</accession>